<dbReference type="EC" id="6.4.1.1" evidence="2 8"/>
<feature type="domain" description="Biotin carboxylation" evidence="15">
    <location>
        <begin position="8"/>
        <end position="458"/>
    </location>
</feature>
<dbReference type="PROSITE" id="PS50968">
    <property type="entry name" value="BIOTINYL_LIPOYL"/>
    <property type="match status" value="1"/>
</dbReference>
<dbReference type="Pfam" id="PF00364">
    <property type="entry name" value="Biotin_lipoyl"/>
    <property type="match status" value="1"/>
</dbReference>
<dbReference type="InterPro" id="IPR000089">
    <property type="entry name" value="Biotin_lipoyl"/>
</dbReference>
<dbReference type="InterPro" id="IPR016185">
    <property type="entry name" value="PreATP-grasp_dom_sf"/>
</dbReference>
<dbReference type="EMBL" id="LNIX01000019">
    <property type="protein sequence ID" value="OXA44516.1"/>
    <property type="molecule type" value="Genomic_DNA"/>
</dbReference>
<dbReference type="PROSITE" id="PS50975">
    <property type="entry name" value="ATP_GRASP"/>
    <property type="match status" value="1"/>
</dbReference>
<dbReference type="OMA" id="AEACICY"/>
<evidence type="ECO:0000259" key="16">
    <source>
        <dbReference type="PROSITE" id="PS50991"/>
    </source>
</evidence>
<feature type="binding site" evidence="11">
    <location>
        <position position="546"/>
    </location>
    <ligand>
        <name>Mn(2+)</name>
        <dbReference type="ChEBI" id="CHEBI:29035"/>
    </ligand>
</feature>
<dbReference type="SUPFAM" id="SSF52440">
    <property type="entry name" value="PreATP-grasp domain"/>
    <property type="match status" value="1"/>
</dbReference>
<evidence type="ECO:0000256" key="8">
    <source>
        <dbReference type="PIRNR" id="PIRNR001594"/>
    </source>
</evidence>
<proteinExistence type="predicted"/>
<dbReference type="SUPFAM" id="SSF56059">
    <property type="entry name" value="Glutathione synthetase ATP-binding domain-like"/>
    <property type="match status" value="1"/>
</dbReference>
<dbReference type="Gene3D" id="3.20.20.70">
    <property type="entry name" value="Aldolase class I"/>
    <property type="match status" value="1"/>
</dbReference>
<protein>
    <recommendedName>
        <fullName evidence="2 8">Pyruvate carboxylase</fullName>
        <ecNumber evidence="2 8">6.4.1.1</ecNumber>
    </recommendedName>
</protein>
<dbReference type="SUPFAM" id="SSF89000">
    <property type="entry name" value="post-HMGL domain-like"/>
    <property type="match status" value="1"/>
</dbReference>
<feature type="domain" description="Lipoyl-binding" evidence="13">
    <location>
        <begin position="1078"/>
        <end position="1153"/>
    </location>
</feature>
<feature type="binding site" evidence="10">
    <location>
        <position position="124"/>
    </location>
    <ligand>
        <name>ATP</name>
        <dbReference type="ChEBI" id="CHEBI:30616"/>
    </ligand>
</feature>
<keyword evidence="3 8" id="KW-0436">Ligase</keyword>
<dbReference type="Gene3D" id="3.30.470.20">
    <property type="entry name" value="ATP-grasp fold, B domain"/>
    <property type="match status" value="1"/>
</dbReference>
<comment type="function">
    <text evidence="8">Catalyzes a 2-step reaction, involving the ATP-dependent carboxylation of the covalently attached biotin in the first step and the transfer of the carboxyl group to pyruvate in the second.</text>
</comment>
<dbReference type="InterPro" id="IPR005479">
    <property type="entry name" value="CPAse_ATP-bd"/>
</dbReference>
<feature type="binding site" evidence="11">
    <location>
        <position position="747"/>
    </location>
    <ligand>
        <name>Mn(2+)</name>
        <dbReference type="ChEBI" id="CHEBI:29035"/>
    </ligand>
</feature>
<organism evidence="17 18">
    <name type="scientific">Folsomia candida</name>
    <name type="common">Springtail</name>
    <dbReference type="NCBI Taxonomy" id="158441"/>
    <lineage>
        <taxon>Eukaryota</taxon>
        <taxon>Metazoa</taxon>
        <taxon>Ecdysozoa</taxon>
        <taxon>Arthropoda</taxon>
        <taxon>Hexapoda</taxon>
        <taxon>Collembola</taxon>
        <taxon>Entomobryomorpha</taxon>
        <taxon>Isotomoidea</taxon>
        <taxon>Isotomidae</taxon>
        <taxon>Proisotominae</taxon>
        <taxon>Folsomia</taxon>
    </lineage>
</organism>
<dbReference type="FunFam" id="3.20.20.70:FF:000033">
    <property type="entry name" value="Pyruvate carboxylase"/>
    <property type="match status" value="1"/>
</dbReference>
<evidence type="ECO:0000256" key="2">
    <source>
        <dbReference type="ARBA" id="ARBA00013057"/>
    </source>
</evidence>
<dbReference type="PROSITE" id="PS00867">
    <property type="entry name" value="CPSASE_2"/>
    <property type="match status" value="1"/>
</dbReference>
<feature type="binding site" evidence="10">
    <location>
        <position position="882"/>
    </location>
    <ligand>
        <name>substrate</name>
    </ligand>
</feature>
<dbReference type="FunFam" id="3.40.50.20:FF:000010">
    <property type="entry name" value="Propionyl-CoA carboxylase subunit alpha"/>
    <property type="match status" value="1"/>
</dbReference>
<dbReference type="FunFam" id="2.40.50.100:FF:000003">
    <property type="entry name" value="Acetyl-CoA carboxylase biotin carboxyl carrier protein"/>
    <property type="match status" value="1"/>
</dbReference>
<evidence type="ECO:0000313" key="17">
    <source>
        <dbReference type="EMBL" id="OXA44516.1"/>
    </source>
</evidence>
<dbReference type="InterPro" id="IPR003379">
    <property type="entry name" value="Carboxylase_cons_dom"/>
</dbReference>
<dbReference type="Pfam" id="PF02786">
    <property type="entry name" value="CPSase_L_D2"/>
    <property type="match status" value="1"/>
</dbReference>
<evidence type="ECO:0000259" key="14">
    <source>
        <dbReference type="PROSITE" id="PS50975"/>
    </source>
</evidence>
<dbReference type="GO" id="GO:0005737">
    <property type="term" value="C:cytoplasm"/>
    <property type="evidence" value="ECO:0007669"/>
    <property type="project" value="TreeGrafter"/>
</dbReference>
<dbReference type="InterPro" id="IPR005482">
    <property type="entry name" value="Biotin_COase_C"/>
</dbReference>
<dbReference type="OrthoDB" id="196847at2759"/>
<dbReference type="FunFam" id="3.30.1490.20:FF:000018">
    <property type="entry name" value="Biotin carboxylase"/>
    <property type="match status" value="1"/>
</dbReference>
<dbReference type="PANTHER" id="PTHR43778:SF2">
    <property type="entry name" value="PYRUVATE CARBOXYLASE, MITOCHONDRIAL"/>
    <property type="match status" value="1"/>
</dbReference>
<dbReference type="InterPro" id="IPR011053">
    <property type="entry name" value="Single_hybrid_motif"/>
</dbReference>
<dbReference type="SMART" id="SM00878">
    <property type="entry name" value="Biotin_carb_C"/>
    <property type="match status" value="1"/>
</dbReference>
<dbReference type="InterPro" id="IPR011764">
    <property type="entry name" value="Biotin_carboxylation_dom"/>
</dbReference>
<feature type="binding site" evidence="11">
    <location>
        <position position="745"/>
    </location>
    <ligand>
        <name>Mn(2+)</name>
        <dbReference type="ChEBI" id="CHEBI:29035"/>
    </ligand>
</feature>
<dbReference type="Pfam" id="PF02436">
    <property type="entry name" value="PYC_OADA"/>
    <property type="match status" value="1"/>
</dbReference>
<dbReference type="CDD" id="cd06850">
    <property type="entry name" value="biotinyl_domain"/>
    <property type="match status" value="1"/>
</dbReference>
<dbReference type="Pfam" id="PF02785">
    <property type="entry name" value="Biotin_carb_C"/>
    <property type="match status" value="1"/>
</dbReference>
<dbReference type="SUPFAM" id="SSF51569">
    <property type="entry name" value="Aldolase"/>
    <property type="match status" value="1"/>
</dbReference>
<dbReference type="PROSITE" id="PS50979">
    <property type="entry name" value="BC"/>
    <property type="match status" value="1"/>
</dbReference>
<dbReference type="STRING" id="158441.A0A226DK11"/>
<dbReference type="InterPro" id="IPR000891">
    <property type="entry name" value="PYR_CT"/>
</dbReference>
<dbReference type="PANTHER" id="PTHR43778">
    <property type="entry name" value="PYRUVATE CARBOXYLASE"/>
    <property type="match status" value="1"/>
</dbReference>
<dbReference type="InterPro" id="IPR011761">
    <property type="entry name" value="ATP-grasp"/>
</dbReference>
<dbReference type="InterPro" id="IPR013785">
    <property type="entry name" value="Aldolase_TIM"/>
</dbReference>
<feature type="binding site" description="via carbamate group" evidence="11">
    <location>
        <position position="715"/>
    </location>
    <ligand>
        <name>Mn(2+)</name>
        <dbReference type="ChEBI" id="CHEBI:29035"/>
    </ligand>
</feature>
<evidence type="ECO:0000256" key="9">
    <source>
        <dbReference type="PIRSR" id="PIRSR001594-1"/>
    </source>
</evidence>
<comment type="catalytic activity">
    <reaction evidence="8">
        <text>hydrogencarbonate + pyruvate + ATP = oxaloacetate + ADP + phosphate + H(+)</text>
        <dbReference type="Rhea" id="RHEA:20844"/>
        <dbReference type="ChEBI" id="CHEBI:15361"/>
        <dbReference type="ChEBI" id="CHEBI:15378"/>
        <dbReference type="ChEBI" id="CHEBI:16452"/>
        <dbReference type="ChEBI" id="CHEBI:17544"/>
        <dbReference type="ChEBI" id="CHEBI:30616"/>
        <dbReference type="ChEBI" id="CHEBI:43474"/>
        <dbReference type="ChEBI" id="CHEBI:456216"/>
        <dbReference type="EC" id="6.4.1.1"/>
    </reaction>
</comment>
<dbReference type="GO" id="GO:0046872">
    <property type="term" value="F:metal ion binding"/>
    <property type="evidence" value="ECO:0007669"/>
    <property type="project" value="UniProtKB-KW"/>
</dbReference>
<dbReference type="PIRSF" id="PIRSF001594">
    <property type="entry name" value="Pyruv_carbox"/>
    <property type="match status" value="1"/>
</dbReference>
<dbReference type="GO" id="GO:0009374">
    <property type="term" value="F:biotin binding"/>
    <property type="evidence" value="ECO:0007669"/>
    <property type="project" value="UniProtKB-ARBA"/>
</dbReference>
<dbReference type="Gene3D" id="3.10.600.10">
    <property type="entry name" value="pyruvate carboxylase f1077a mutant domain"/>
    <property type="match status" value="1"/>
</dbReference>
<reference evidence="17 18" key="1">
    <citation type="submission" date="2015-12" db="EMBL/GenBank/DDBJ databases">
        <title>The genome of Folsomia candida.</title>
        <authorList>
            <person name="Faddeeva A."/>
            <person name="Derks M.F."/>
            <person name="Anvar Y."/>
            <person name="Smit S."/>
            <person name="Van Straalen N."/>
            <person name="Roelofs D."/>
        </authorList>
    </citation>
    <scope>NUCLEOTIDE SEQUENCE [LARGE SCALE GENOMIC DNA]</scope>
    <source>
        <strain evidence="17 18">VU population</strain>
        <tissue evidence="17">Whole body</tissue>
    </source>
</reference>
<evidence type="ECO:0000256" key="11">
    <source>
        <dbReference type="PIRSR" id="PIRSR001594-3"/>
    </source>
</evidence>
<dbReference type="InterPro" id="IPR005481">
    <property type="entry name" value="BC-like_N"/>
</dbReference>
<dbReference type="GO" id="GO:0005524">
    <property type="term" value="F:ATP binding"/>
    <property type="evidence" value="ECO:0007669"/>
    <property type="project" value="UniProtKB-UniRule"/>
</dbReference>
<dbReference type="InterPro" id="IPR011054">
    <property type="entry name" value="Rudment_hybrid_motif"/>
</dbReference>
<dbReference type="Pfam" id="PF00289">
    <property type="entry name" value="Biotin_carb_N"/>
    <property type="match status" value="1"/>
</dbReference>
<feature type="active site" evidence="9">
    <location>
        <position position="300"/>
    </location>
</feature>
<comment type="cofactor">
    <cofactor evidence="1 8">
        <name>biotin</name>
        <dbReference type="ChEBI" id="CHEBI:57586"/>
    </cofactor>
</comment>
<gene>
    <name evidence="17" type="ORF">Fcan01_20474</name>
</gene>
<evidence type="ECO:0000256" key="6">
    <source>
        <dbReference type="ARBA" id="ARBA00022840"/>
    </source>
</evidence>
<feature type="binding site" evidence="10">
    <location>
        <position position="208"/>
    </location>
    <ligand>
        <name>ATP</name>
        <dbReference type="ChEBI" id="CHEBI:30616"/>
    </ligand>
</feature>
<dbReference type="PROSITE" id="PS50991">
    <property type="entry name" value="PYR_CT"/>
    <property type="match status" value="1"/>
</dbReference>
<evidence type="ECO:0000256" key="7">
    <source>
        <dbReference type="ARBA" id="ARBA00023267"/>
    </source>
</evidence>
<dbReference type="AlphaFoldDB" id="A0A226DK11"/>
<keyword evidence="6 8" id="KW-0067">ATP-binding</keyword>
<feature type="binding site" evidence="10">
    <location>
        <position position="618"/>
    </location>
    <ligand>
        <name>substrate</name>
    </ligand>
</feature>
<dbReference type="InterPro" id="IPR055268">
    <property type="entry name" value="PCB-like"/>
</dbReference>
<evidence type="ECO:0000256" key="4">
    <source>
        <dbReference type="ARBA" id="ARBA00022723"/>
    </source>
</evidence>
<keyword evidence="5 8" id="KW-0547">Nucleotide-binding</keyword>
<dbReference type="NCBIfam" id="NF006761">
    <property type="entry name" value="PRK09282.1"/>
    <property type="match status" value="1"/>
</dbReference>
<dbReference type="FunFam" id="3.30.470.20:FF:000012">
    <property type="entry name" value="Pyruvate carboxylase"/>
    <property type="match status" value="1"/>
</dbReference>
<feature type="modified residue" description="N6-carboxylysine" evidence="12">
    <location>
        <position position="715"/>
    </location>
</feature>
<comment type="caution">
    <text evidence="17">The sequence shown here is derived from an EMBL/GenBank/DDBJ whole genome shotgun (WGS) entry which is preliminary data.</text>
</comment>
<keyword evidence="7 8" id="KW-0092">Biotin</keyword>
<keyword evidence="17" id="KW-0670">Pyruvate</keyword>
<dbReference type="GO" id="GO:0004736">
    <property type="term" value="F:pyruvate carboxylase activity"/>
    <property type="evidence" value="ECO:0007669"/>
    <property type="project" value="UniProtKB-EC"/>
</dbReference>
<evidence type="ECO:0000256" key="5">
    <source>
        <dbReference type="ARBA" id="ARBA00022741"/>
    </source>
</evidence>
<dbReference type="SUPFAM" id="SSF51230">
    <property type="entry name" value="Single hybrid motif"/>
    <property type="match status" value="1"/>
</dbReference>
<dbReference type="NCBIfam" id="NF009554">
    <property type="entry name" value="PRK12999.1"/>
    <property type="match status" value="1"/>
</dbReference>
<evidence type="ECO:0000259" key="15">
    <source>
        <dbReference type="PROSITE" id="PS50979"/>
    </source>
</evidence>
<dbReference type="NCBIfam" id="TIGR01235">
    <property type="entry name" value="pyruv_carbox"/>
    <property type="match status" value="1"/>
</dbReference>
<feature type="modified residue" description="N6-biotinyllysine" evidence="12">
    <location>
        <position position="1119"/>
    </location>
</feature>
<evidence type="ECO:0000259" key="13">
    <source>
        <dbReference type="PROSITE" id="PS50968"/>
    </source>
</evidence>
<dbReference type="Gene3D" id="2.40.50.100">
    <property type="match status" value="1"/>
</dbReference>
<evidence type="ECO:0000256" key="1">
    <source>
        <dbReference type="ARBA" id="ARBA00001953"/>
    </source>
</evidence>
<dbReference type="GO" id="GO:0006094">
    <property type="term" value="P:gluconeogenesis"/>
    <property type="evidence" value="ECO:0007669"/>
    <property type="project" value="InterPro"/>
</dbReference>
<evidence type="ECO:0000256" key="10">
    <source>
        <dbReference type="PIRSR" id="PIRSR001594-2"/>
    </source>
</evidence>
<keyword evidence="4 11" id="KW-0479">Metal-binding</keyword>
<dbReference type="CDD" id="cd07937">
    <property type="entry name" value="DRE_TIM_PC_TC_5S"/>
    <property type="match status" value="1"/>
</dbReference>
<sequence length="1153" mass="126016">MSAIVEHPIRSVLVANRGEIAVRVFRACSELGIRSIAIYSEQDKMHMHRQKADESYLIGHGLAPVAAYLNIPEIIKIAKEHDVDAIHPGYGFLSESAEFAEACVKAGIRFIGPTPKVVRTMGDKVAARKVAIEANVPVVPGTELPVSTAADAVEFCKTHGLPVMVKAAFGGGGRGMRVVRKLEDVADMFNLASGEAKAAFGDGSMFIEKFVEKARHIEVQLLGDEYGNVVHLYERDCSVQRRHQKVVEVAPAPNLDEDVREEMASAAVRLAKHVGYTGAGTAEFLLEPSGKFYFIEVNARIQVEHTITEEITGVDLVQSQIRIAEGASLPSLGLTQENIRIDGFAIQCRITTEDPAEGFRPDSGRIDVFRSGEGMGIRLDGASAFAGAIISPYYDSLLVKVISHARDLYSSASKMDRALREFRVRGVKTNIPFLLNVLEHARFLAGTLDTNFLDEHPQLFTFLPQQNRAQKILNYVGEVLVNGPTTPLATSLKPAVVVPVVPLTPHTAPHPTSGWRKILLDHGPAAFAAAVRAHPKLLLMDTTLRDAHQSLLATRVRTYDLVRIAPFVAHKLSRLYSLENWGGATFDVSMRFLHECPWERLIALRKLIPNVPFQMLLRGANAVGYTNYPDNVVYKFCELAVRNGMDIFRVFDSLNYLPNLLLGIDAVAKAGGVVEAAISYTGDVSDPSKTKYDLNYYLRLASALVDAGTHILCVKDMAGLLKPQAARLLISALRAQHPTMPIHVHTHDTSGAGVASMLEAARAGADIVDVAVDSMSGMTSQPSFGAIVASLQGTEQATEFGLEEVSAYSSYWEQARTLYAPFECTTTLKSGTADVYLHEIPGGQYTNLQFQAYSLGLGSQFHKVKAAYAEANMLLGDIIKVTPSSKVVGDLAQFMAQNKLTSKEVEERAEELSFPKSVVEFMRGEIGQPHGGFPEPLRSKILKGLPGIEGRPGAQLAPFDFEAATIDLKERFGGRIREEDVMSYALYPQVASDFFTFREKFGPVCKLETRIFLVGPKTGEEFEVTIEKGKTLSFKTLAVAVDLNKHGRREVFYEVNGQLRSVFIRDRGAAKEHTFHPKAEKGIKGQVGAPMPGSVIELKVAEGEKVPKGAALVVLSAMKMEMIVQAPMDGVVSKIHVTKDMKLDAEDLIITIV</sequence>
<name>A0A226DK11_FOLCA</name>
<keyword evidence="18" id="KW-1185">Reference proteome</keyword>
<evidence type="ECO:0000313" key="18">
    <source>
        <dbReference type="Proteomes" id="UP000198287"/>
    </source>
</evidence>
<dbReference type="InterPro" id="IPR005930">
    <property type="entry name" value="Pyruv_COase"/>
</dbReference>
<feature type="domain" description="Pyruvate carboxyltransferase" evidence="16">
    <location>
        <begin position="537"/>
        <end position="806"/>
    </location>
</feature>
<feature type="domain" description="ATP-grasp" evidence="14">
    <location>
        <begin position="128"/>
        <end position="325"/>
    </location>
</feature>
<dbReference type="SUPFAM" id="SSF51246">
    <property type="entry name" value="Rudiment single hybrid motif"/>
    <property type="match status" value="1"/>
</dbReference>
<feature type="binding site" evidence="10">
    <location>
        <position position="243"/>
    </location>
    <ligand>
        <name>ATP</name>
        <dbReference type="ChEBI" id="CHEBI:30616"/>
    </ligand>
</feature>
<evidence type="ECO:0000256" key="12">
    <source>
        <dbReference type="PIRSR" id="PIRSR001594-4"/>
    </source>
</evidence>
<accession>A0A226DK11</accession>
<dbReference type="Pfam" id="PF00682">
    <property type="entry name" value="HMGL-like"/>
    <property type="match status" value="1"/>
</dbReference>
<evidence type="ECO:0000256" key="3">
    <source>
        <dbReference type="ARBA" id="ARBA00022598"/>
    </source>
</evidence>
<dbReference type="Proteomes" id="UP000198287">
    <property type="component" value="Unassembled WGS sequence"/>
</dbReference>